<keyword evidence="2" id="KW-0812">Transmembrane</keyword>
<dbReference type="AlphaFoldDB" id="A0A1A9W7W5"/>
<evidence type="ECO:0000313" key="4">
    <source>
        <dbReference type="Proteomes" id="UP000091820"/>
    </source>
</evidence>
<feature type="region of interest" description="Disordered" evidence="1">
    <location>
        <begin position="1"/>
        <end position="38"/>
    </location>
</feature>
<reference evidence="3" key="2">
    <citation type="submission" date="2020-05" db="UniProtKB">
        <authorList>
            <consortium name="EnsemblMetazoa"/>
        </authorList>
    </citation>
    <scope>IDENTIFICATION</scope>
    <source>
        <strain evidence="3">IAEA</strain>
    </source>
</reference>
<keyword evidence="2" id="KW-0472">Membrane</keyword>
<sequence>MASSSNGSIRMNILSGSAARRQRAGDENSTETANESEQIIESSTVLKFMASISLICTYPIQLDAAYHYIVDEFNINQKKLAQYGVRFVLVVCIYYITIKKLVFI</sequence>
<evidence type="ECO:0000313" key="3">
    <source>
        <dbReference type="EnsemblMetazoa" id="GBRI009424-PA"/>
    </source>
</evidence>
<dbReference type="Proteomes" id="UP000091820">
    <property type="component" value="Unassembled WGS sequence"/>
</dbReference>
<organism evidence="3 4">
    <name type="scientific">Glossina brevipalpis</name>
    <dbReference type="NCBI Taxonomy" id="37001"/>
    <lineage>
        <taxon>Eukaryota</taxon>
        <taxon>Metazoa</taxon>
        <taxon>Ecdysozoa</taxon>
        <taxon>Arthropoda</taxon>
        <taxon>Hexapoda</taxon>
        <taxon>Insecta</taxon>
        <taxon>Pterygota</taxon>
        <taxon>Neoptera</taxon>
        <taxon>Endopterygota</taxon>
        <taxon>Diptera</taxon>
        <taxon>Brachycera</taxon>
        <taxon>Muscomorpha</taxon>
        <taxon>Hippoboscoidea</taxon>
        <taxon>Glossinidae</taxon>
        <taxon>Glossina</taxon>
    </lineage>
</organism>
<evidence type="ECO:0000256" key="1">
    <source>
        <dbReference type="SAM" id="MobiDB-lite"/>
    </source>
</evidence>
<proteinExistence type="predicted"/>
<keyword evidence="2" id="KW-1133">Transmembrane helix</keyword>
<feature type="transmembrane region" description="Helical" evidence="2">
    <location>
        <begin position="80"/>
        <end position="98"/>
    </location>
</feature>
<dbReference type="STRING" id="37001.A0A1A9W7W5"/>
<dbReference type="EnsemblMetazoa" id="GBRI009424-RA">
    <property type="protein sequence ID" value="GBRI009424-PA"/>
    <property type="gene ID" value="GBRI009424"/>
</dbReference>
<evidence type="ECO:0000256" key="2">
    <source>
        <dbReference type="SAM" id="Phobius"/>
    </source>
</evidence>
<reference evidence="4" key="1">
    <citation type="submission" date="2014-03" db="EMBL/GenBank/DDBJ databases">
        <authorList>
            <person name="Aksoy S."/>
            <person name="Warren W."/>
            <person name="Wilson R.K."/>
        </authorList>
    </citation>
    <scope>NUCLEOTIDE SEQUENCE [LARGE SCALE GENOMIC DNA]</scope>
    <source>
        <strain evidence="4">IAEA</strain>
    </source>
</reference>
<dbReference type="VEuPathDB" id="VectorBase:GBRI009424"/>
<protein>
    <submittedName>
        <fullName evidence="3">Uncharacterized protein</fullName>
    </submittedName>
</protein>
<name>A0A1A9W7W5_9MUSC</name>
<accession>A0A1A9W7W5</accession>
<keyword evidence="4" id="KW-1185">Reference proteome</keyword>